<name>A0A8S5LNK8_9CAUD</name>
<sequence>MPASPPPINELPFWPKIVGLFRIPPFAYQSTENLGTLSGESDHSPLALK</sequence>
<proteinExistence type="predicted"/>
<dbReference type="EMBL" id="BK015883">
    <property type="protein sequence ID" value="DAD71538.1"/>
    <property type="molecule type" value="Genomic_DNA"/>
</dbReference>
<evidence type="ECO:0000313" key="1">
    <source>
        <dbReference type="EMBL" id="DAD71538.1"/>
    </source>
</evidence>
<protein>
    <submittedName>
        <fullName evidence="1">Uncharacterized protein</fullName>
    </submittedName>
</protein>
<reference evidence="1" key="1">
    <citation type="journal article" date="2021" name="Proc. Natl. Acad. Sci. U.S.A.">
        <title>A Catalog of Tens of Thousands of Viruses from Human Metagenomes Reveals Hidden Associations with Chronic Diseases.</title>
        <authorList>
            <person name="Tisza M.J."/>
            <person name="Buck C.B."/>
        </authorList>
    </citation>
    <scope>NUCLEOTIDE SEQUENCE</scope>
    <source>
        <strain evidence="1">CtR2338</strain>
    </source>
</reference>
<accession>A0A8S5LNK8</accession>
<organism evidence="1">
    <name type="scientific">Myoviridae sp. ctR2338</name>
    <dbReference type="NCBI Taxonomy" id="2827608"/>
    <lineage>
        <taxon>Viruses</taxon>
        <taxon>Duplodnaviria</taxon>
        <taxon>Heunggongvirae</taxon>
        <taxon>Uroviricota</taxon>
        <taxon>Caudoviricetes</taxon>
    </lineage>
</organism>